<sequence>MHFPTFVTALSCLLSLTSAVVEPAKEPIDPQHSLERGCCDTGHKGAWQNDATTKCCAADNVHGEAWHHDKPDGGRMSCTHNDKHKKHFMHCCISKGWDVEQEGFRACRLV</sequence>
<evidence type="ECO:0000313" key="3">
    <source>
        <dbReference type="Proteomes" id="UP000490939"/>
    </source>
</evidence>
<proteinExistence type="predicted"/>
<evidence type="ECO:0000256" key="1">
    <source>
        <dbReference type="SAM" id="SignalP"/>
    </source>
</evidence>
<gene>
    <name evidence="2" type="ORF">EG327_006919</name>
</gene>
<keyword evidence="1" id="KW-0732">Signal</keyword>
<accession>A0A8H3Z3U8</accession>
<keyword evidence="3" id="KW-1185">Reference proteome</keyword>
<dbReference type="EMBL" id="WNWR01000407">
    <property type="protein sequence ID" value="KAE9979662.1"/>
    <property type="molecule type" value="Genomic_DNA"/>
</dbReference>
<name>A0A8H3Z3U8_VENIN</name>
<protein>
    <submittedName>
        <fullName evidence="2">Uncharacterized protein</fullName>
    </submittedName>
</protein>
<feature type="chain" id="PRO_5034962790" evidence="1">
    <location>
        <begin position="20"/>
        <end position="110"/>
    </location>
</feature>
<comment type="caution">
    <text evidence="2">The sequence shown here is derived from an EMBL/GenBank/DDBJ whole genome shotgun (WGS) entry which is preliminary data.</text>
</comment>
<evidence type="ECO:0000313" key="2">
    <source>
        <dbReference type="EMBL" id="KAE9979662.1"/>
    </source>
</evidence>
<reference evidence="2 3" key="1">
    <citation type="submission" date="2019-07" db="EMBL/GenBank/DDBJ databases">
        <title>Venturia inaequalis Genome Resource.</title>
        <authorList>
            <person name="Lichtner F.J."/>
        </authorList>
    </citation>
    <scope>NUCLEOTIDE SEQUENCE [LARGE SCALE GENOMIC DNA]</scope>
    <source>
        <strain evidence="2 3">DMI_063113</strain>
    </source>
</reference>
<dbReference type="AlphaFoldDB" id="A0A8H3Z3U8"/>
<feature type="signal peptide" evidence="1">
    <location>
        <begin position="1"/>
        <end position="19"/>
    </location>
</feature>
<dbReference type="Proteomes" id="UP000490939">
    <property type="component" value="Unassembled WGS sequence"/>
</dbReference>
<organism evidence="2 3">
    <name type="scientific">Venturia inaequalis</name>
    <name type="common">Apple scab fungus</name>
    <dbReference type="NCBI Taxonomy" id="5025"/>
    <lineage>
        <taxon>Eukaryota</taxon>
        <taxon>Fungi</taxon>
        <taxon>Dikarya</taxon>
        <taxon>Ascomycota</taxon>
        <taxon>Pezizomycotina</taxon>
        <taxon>Dothideomycetes</taxon>
        <taxon>Pleosporomycetidae</taxon>
        <taxon>Venturiales</taxon>
        <taxon>Venturiaceae</taxon>
        <taxon>Venturia</taxon>
    </lineage>
</organism>